<feature type="compositionally biased region" description="Basic and acidic residues" evidence="2">
    <location>
        <begin position="223"/>
        <end position="235"/>
    </location>
</feature>
<comment type="caution">
    <text evidence="3">The sequence shown here is derived from an EMBL/GenBank/DDBJ whole genome shotgun (WGS) entry which is preliminary data.</text>
</comment>
<name>A0AAD2G042_9STRA</name>
<dbReference type="AlphaFoldDB" id="A0AAD2G042"/>
<feature type="compositionally biased region" description="Basic and acidic residues" evidence="2">
    <location>
        <begin position="84"/>
        <end position="100"/>
    </location>
</feature>
<feature type="compositionally biased region" description="Polar residues" evidence="2">
    <location>
        <begin position="107"/>
        <end position="118"/>
    </location>
</feature>
<feature type="region of interest" description="Disordered" evidence="2">
    <location>
        <begin position="17"/>
        <end position="300"/>
    </location>
</feature>
<organism evidence="3 4">
    <name type="scientific">Cylindrotheca closterium</name>
    <dbReference type="NCBI Taxonomy" id="2856"/>
    <lineage>
        <taxon>Eukaryota</taxon>
        <taxon>Sar</taxon>
        <taxon>Stramenopiles</taxon>
        <taxon>Ochrophyta</taxon>
        <taxon>Bacillariophyta</taxon>
        <taxon>Bacillariophyceae</taxon>
        <taxon>Bacillariophycidae</taxon>
        <taxon>Bacillariales</taxon>
        <taxon>Bacillariaceae</taxon>
        <taxon>Cylindrotheca</taxon>
    </lineage>
</organism>
<feature type="coiled-coil region" evidence="1">
    <location>
        <begin position="478"/>
        <end position="556"/>
    </location>
</feature>
<feature type="compositionally biased region" description="Basic and acidic residues" evidence="2">
    <location>
        <begin position="140"/>
        <end position="160"/>
    </location>
</feature>
<dbReference type="EMBL" id="CAKOGP040001980">
    <property type="protein sequence ID" value="CAJ1958888.1"/>
    <property type="molecule type" value="Genomic_DNA"/>
</dbReference>
<feature type="compositionally biased region" description="Basic and acidic residues" evidence="2">
    <location>
        <begin position="200"/>
        <end position="213"/>
    </location>
</feature>
<proteinExistence type="predicted"/>
<gene>
    <name evidence="3" type="ORF">CYCCA115_LOCUS17402</name>
</gene>
<keyword evidence="4" id="KW-1185">Reference proteome</keyword>
<protein>
    <submittedName>
        <fullName evidence="3">Uncharacterized protein</fullName>
    </submittedName>
</protein>
<accession>A0AAD2G042</accession>
<sequence>MPRSNKEALADYLVQDTPKTKKAFSGSHSVGGDKNIDGELIIKQDGSKLRRGVKKTTSSGGDSSEIITLDDGRKVRRIKKKKSSKDDKSKDEKKSKESSRKSLGSYLGTSESTRNLGGSASVAGDKIAIGKESSLTGKNYIRDDGQRKTNTRKKEAHDEAAADDNIISVEYITRADGTRVKRINKRKIVKKVKKVKKAKKDSDGDSTKSDNKKKEGKAKKKSSKEDKPNKEKEKNAALSNFFSKEDKANPKSIGGSRTVAGDQLNVEKKQSLTGNNFVRSDGKRKATTTKPKSKIEPGDRVEIITLPDGRKVRRIYKTKKKPATNLTAKKKDTTTLGASVPSRSNNSRNGSKTLEDFMDDSVNHGPKKLGGNSSVGGDIVQQNEKPSPPEKKPLPKALQREIIQRPSKRSLPLHPLEQSLQRETAQHAPLKPTKIALDSRPSRTQVTAPVVSSDHVSKTLARMSSMGPTFDGSEMNEMLKKLAEAEKMDELLKKLEEAERRRKEAEQRELKLQAELAEAKATLSNMGGDIDLAEKLRDLENQKKKLEKQLLDNNIDPAENIEYEECVRQIRALGLRLEEIGDADVEHEDKEIERKLREEYYTLSIEMERYNRALINSDEFQAEQIRKENEWNETNEPLNLEALKKIRRHMPIEVRNMSELELKSHVSPTNKKFPPAIARRFKRTNVLQLIRRDPQDVQQMHPGGLESFRVNGLTLTERRAIYEHLRPIAGTWESGKTEKMTFRKWEWFKTMKENFKEELDKYNWHMEEFGPSENHKCNMIGRSCPMRADKIVDYGNDYGWTDEAVYEKSDVKKSSVDDVGMAKAEALEMLREKRANERNEALKIHYKSKNVPGNILLQVSKAKGSCENMDSMMDKMEFAMEQWTKKALETGDDESKLTEDVKKKEIAVYRNNLKSHKILIQNMCSRAGISISGVEKGDEKPDPRSAIECNLAEEVQETFVVYTTWIAGRLLTIEMGNAEIKNNSTMLNDLLSKLHEKNIGTLKELGVERGKRSRPLKTAAEIEDEVKKQQGEESTDAAGSQKKPAENRPKPGGLLDAINTKGKKEGRRGGLMDAIAGNGNGGGGRGGLMAAIGNAGNDGGGRGGLLSAIANAGK</sequence>
<evidence type="ECO:0000256" key="2">
    <source>
        <dbReference type="SAM" id="MobiDB-lite"/>
    </source>
</evidence>
<feature type="region of interest" description="Disordered" evidence="2">
    <location>
        <begin position="1006"/>
        <end position="1073"/>
    </location>
</feature>
<feature type="compositionally biased region" description="Basic and acidic residues" evidence="2">
    <location>
        <begin position="34"/>
        <end position="48"/>
    </location>
</feature>
<feature type="compositionally biased region" description="Basic residues" evidence="2">
    <location>
        <begin position="313"/>
        <end position="322"/>
    </location>
</feature>
<feature type="compositionally biased region" description="Polar residues" evidence="2">
    <location>
        <begin position="334"/>
        <end position="352"/>
    </location>
</feature>
<evidence type="ECO:0000313" key="4">
    <source>
        <dbReference type="Proteomes" id="UP001295423"/>
    </source>
</evidence>
<keyword evidence="1" id="KW-0175">Coiled coil</keyword>
<feature type="compositionally biased region" description="Basic residues" evidence="2">
    <location>
        <begin position="74"/>
        <end position="83"/>
    </location>
</feature>
<feature type="compositionally biased region" description="Basic residues" evidence="2">
    <location>
        <begin position="180"/>
        <end position="199"/>
    </location>
</feature>
<dbReference type="Proteomes" id="UP001295423">
    <property type="component" value="Unassembled WGS sequence"/>
</dbReference>
<feature type="compositionally biased region" description="Basic and acidic residues" evidence="2">
    <location>
        <begin position="387"/>
        <end position="396"/>
    </location>
</feature>
<evidence type="ECO:0000256" key="1">
    <source>
        <dbReference type="SAM" id="Coils"/>
    </source>
</evidence>
<feature type="compositionally biased region" description="Polar residues" evidence="2">
    <location>
        <begin position="55"/>
        <end position="66"/>
    </location>
</feature>
<feature type="region of interest" description="Disordered" evidence="2">
    <location>
        <begin position="313"/>
        <end position="396"/>
    </location>
</feature>
<reference evidence="3" key="1">
    <citation type="submission" date="2023-08" db="EMBL/GenBank/DDBJ databases">
        <authorList>
            <person name="Audoor S."/>
            <person name="Bilcke G."/>
        </authorList>
    </citation>
    <scope>NUCLEOTIDE SEQUENCE</scope>
</reference>
<evidence type="ECO:0000313" key="3">
    <source>
        <dbReference type="EMBL" id="CAJ1958888.1"/>
    </source>
</evidence>